<gene>
    <name evidence="2" type="ORF">HJG44_06170</name>
</gene>
<dbReference type="Proteomes" id="UP000564885">
    <property type="component" value="Unassembled WGS sequence"/>
</dbReference>
<evidence type="ECO:0000313" key="2">
    <source>
        <dbReference type="EMBL" id="NNM71979.1"/>
    </source>
</evidence>
<evidence type="ECO:0000313" key="3">
    <source>
        <dbReference type="Proteomes" id="UP000564885"/>
    </source>
</evidence>
<keyword evidence="2" id="KW-0560">Oxidoreductase</keyword>
<dbReference type="PRINTS" id="PR00420">
    <property type="entry name" value="RNGMNOXGNASE"/>
</dbReference>
<dbReference type="GO" id="GO:0004497">
    <property type="term" value="F:monooxygenase activity"/>
    <property type="evidence" value="ECO:0007669"/>
    <property type="project" value="UniProtKB-KW"/>
</dbReference>
<name>A0A849I6E4_9HYPH</name>
<dbReference type="Gene3D" id="3.30.9.10">
    <property type="entry name" value="D-Amino Acid Oxidase, subunit A, domain 2"/>
    <property type="match status" value="1"/>
</dbReference>
<dbReference type="InterPro" id="IPR051704">
    <property type="entry name" value="FAD_aromatic-hydroxylase"/>
</dbReference>
<organism evidence="2 3">
    <name type="scientific">Enterovirga aerilata</name>
    <dbReference type="NCBI Taxonomy" id="2730920"/>
    <lineage>
        <taxon>Bacteria</taxon>
        <taxon>Pseudomonadati</taxon>
        <taxon>Pseudomonadota</taxon>
        <taxon>Alphaproteobacteria</taxon>
        <taxon>Hyphomicrobiales</taxon>
        <taxon>Methylobacteriaceae</taxon>
        <taxon>Enterovirga</taxon>
    </lineage>
</organism>
<keyword evidence="3" id="KW-1185">Reference proteome</keyword>
<dbReference type="InterPro" id="IPR036188">
    <property type="entry name" value="FAD/NAD-bd_sf"/>
</dbReference>
<dbReference type="InterPro" id="IPR002938">
    <property type="entry name" value="FAD-bd"/>
</dbReference>
<dbReference type="RefSeq" id="WP_171217496.1">
    <property type="nucleotide sequence ID" value="NZ_JABEPP010000002.1"/>
</dbReference>
<dbReference type="PANTHER" id="PTHR46865">
    <property type="entry name" value="OXIDOREDUCTASE-RELATED"/>
    <property type="match status" value="1"/>
</dbReference>
<dbReference type="EMBL" id="JABEPP010000002">
    <property type="protein sequence ID" value="NNM71979.1"/>
    <property type="molecule type" value="Genomic_DNA"/>
</dbReference>
<comment type="caution">
    <text evidence="2">The sequence shown here is derived from an EMBL/GenBank/DDBJ whole genome shotgun (WGS) entry which is preliminary data.</text>
</comment>
<dbReference type="AlphaFoldDB" id="A0A849I6E4"/>
<dbReference type="Gene3D" id="3.50.50.60">
    <property type="entry name" value="FAD/NAD(P)-binding domain"/>
    <property type="match status" value="1"/>
</dbReference>
<feature type="domain" description="FAD-binding" evidence="1">
    <location>
        <begin position="4"/>
        <end position="317"/>
    </location>
</feature>
<keyword evidence="2" id="KW-0503">Monooxygenase</keyword>
<dbReference type="GO" id="GO:0071949">
    <property type="term" value="F:FAD binding"/>
    <property type="evidence" value="ECO:0007669"/>
    <property type="project" value="InterPro"/>
</dbReference>
<sequence length="393" mass="43343">MAKRVLVTGGSVAANTLAWWLVKGGFEVTVVEKAPEFRDGGQNVDVRGVARGVLRRMGLEDKVDRSGTGETSWTFVDENSEVIARFALKDLGANGPTAELEILRGDLARLLYESVRDRVDYRFGDAVAAIEDGADAAHVRFRSGREEDYDLVLIAEGVGSSTRELVFPGENQPRWMDVTMGYFTIPKGPGDGSDARWYNAPGGRSVFLRPDNKGTTRAVLTLQAPVREAPESPEEQKRWLRERFADAGWETPRVLDGLEVADDLYFDLLRQVKMKRWHKGRVAVTGDAAWCATPLSGIGTTLAIVGAYVLAGELSETDDIEQAFQRYEDVMRPFVKKGQNVPKIGPRLMQPHSRLGVSLQRSVLGIASKPGIQKVLTKLAMPPAESVDLPEYR</sequence>
<reference evidence="2 3" key="1">
    <citation type="submission" date="2020-04" db="EMBL/GenBank/DDBJ databases">
        <title>Enterovirga sp. isolate from soil.</title>
        <authorList>
            <person name="Chea S."/>
            <person name="Kim D.-U."/>
        </authorList>
    </citation>
    <scope>NUCLEOTIDE SEQUENCE [LARGE SCALE GENOMIC DNA]</scope>
    <source>
        <strain evidence="2 3">DB1703</strain>
    </source>
</reference>
<accession>A0A849I6E4</accession>
<dbReference type="SUPFAM" id="SSF51905">
    <property type="entry name" value="FAD/NAD(P)-binding domain"/>
    <property type="match status" value="1"/>
</dbReference>
<evidence type="ECO:0000259" key="1">
    <source>
        <dbReference type="Pfam" id="PF01494"/>
    </source>
</evidence>
<dbReference type="Pfam" id="PF01494">
    <property type="entry name" value="FAD_binding_3"/>
    <property type="match status" value="1"/>
</dbReference>
<protein>
    <submittedName>
        <fullName evidence="2">FAD-binding monooxygenase</fullName>
    </submittedName>
</protein>
<dbReference type="PANTHER" id="PTHR46865:SF2">
    <property type="entry name" value="MONOOXYGENASE"/>
    <property type="match status" value="1"/>
</dbReference>
<proteinExistence type="predicted"/>